<evidence type="ECO:0000256" key="2">
    <source>
        <dbReference type="RuleBase" id="RU362114"/>
    </source>
</evidence>
<dbReference type="Proteomes" id="UP000189705">
    <property type="component" value="Unplaced"/>
</dbReference>
<dbReference type="Pfam" id="PF00644">
    <property type="entry name" value="PARP"/>
    <property type="match status" value="1"/>
</dbReference>
<evidence type="ECO:0000259" key="3">
    <source>
        <dbReference type="PROSITE" id="PS51059"/>
    </source>
</evidence>
<dbReference type="GO" id="GO:0032481">
    <property type="term" value="P:positive regulation of type I interferon production"/>
    <property type="evidence" value="ECO:0007669"/>
    <property type="project" value="TreeGrafter"/>
</dbReference>
<dbReference type="GO" id="GO:0061014">
    <property type="term" value="P:positive regulation of mRNA catabolic process"/>
    <property type="evidence" value="ECO:0007669"/>
    <property type="project" value="TreeGrafter"/>
</dbReference>
<evidence type="ECO:0000313" key="5">
    <source>
        <dbReference type="RefSeq" id="XP_006032456.2"/>
    </source>
</evidence>
<dbReference type="CDD" id="cd01439">
    <property type="entry name" value="TCCD_inducible_PARP_like"/>
    <property type="match status" value="1"/>
</dbReference>
<evidence type="ECO:0000256" key="1">
    <source>
        <dbReference type="ARBA" id="ARBA00024347"/>
    </source>
</evidence>
<organism evidence="4 5">
    <name type="scientific">Alligator sinensis</name>
    <name type="common">Chinese alligator</name>
    <dbReference type="NCBI Taxonomy" id="38654"/>
    <lineage>
        <taxon>Eukaryota</taxon>
        <taxon>Metazoa</taxon>
        <taxon>Chordata</taxon>
        <taxon>Craniata</taxon>
        <taxon>Vertebrata</taxon>
        <taxon>Euteleostomi</taxon>
        <taxon>Archelosauria</taxon>
        <taxon>Archosauria</taxon>
        <taxon>Crocodylia</taxon>
        <taxon>Alligatoridae</taxon>
        <taxon>Alligatorinae</taxon>
        <taxon>Alligator</taxon>
    </lineage>
</organism>
<dbReference type="GO" id="GO:0003723">
    <property type="term" value="F:RNA binding"/>
    <property type="evidence" value="ECO:0007669"/>
    <property type="project" value="TreeGrafter"/>
</dbReference>
<accession>A0A1U7SB37</accession>
<dbReference type="PROSITE" id="PS51059">
    <property type="entry name" value="PARP_CATALYTIC"/>
    <property type="match status" value="1"/>
</dbReference>
<keyword evidence="2" id="KW-0328">Glycosyltransferase</keyword>
<comment type="similarity">
    <text evidence="1">Belongs to the ARTD/PARP family.</text>
</comment>
<dbReference type="GO" id="GO:0003950">
    <property type="term" value="F:NAD+ poly-ADP-ribosyltransferase activity"/>
    <property type="evidence" value="ECO:0007669"/>
    <property type="project" value="UniProtKB-UniRule"/>
</dbReference>
<dbReference type="PANTHER" id="PTHR45740">
    <property type="entry name" value="POLY [ADP-RIBOSE] POLYMERASE"/>
    <property type="match status" value="1"/>
</dbReference>
<dbReference type="InterPro" id="IPR051712">
    <property type="entry name" value="ARTD-AVP"/>
</dbReference>
<gene>
    <name evidence="5" type="primary">LOC102375161</name>
</gene>
<name>A0A1U7SB37_ALLSI</name>
<proteinExistence type="inferred from homology"/>
<dbReference type="GO" id="GO:0009615">
    <property type="term" value="P:response to virus"/>
    <property type="evidence" value="ECO:0007669"/>
    <property type="project" value="TreeGrafter"/>
</dbReference>
<dbReference type="Gene3D" id="3.90.228.10">
    <property type="match status" value="1"/>
</dbReference>
<dbReference type="AlphaFoldDB" id="A0A1U7SB37"/>
<dbReference type="EC" id="2.4.2.-" evidence="2"/>
<sequence length="178" mass="20746">MKTMIAENLIRLTYANVCVQREFCLFNQHIFHIRQKEQMKKNNRGKDVYERLLFHGTSSSFLESICTQNFDWRICGVHGTSYGKGSYFARDASYSHAYSQSPTTKMNMMFVARVLVGDFIRGNATYVRPPSKSTNTINLYDSCVDKESDPSIFVIFEKHQIYPEYIIEYHEDKKCTVS</sequence>
<dbReference type="RefSeq" id="XP_006032456.2">
    <property type="nucleotide sequence ID" value="XM_006032394.3"/>
</dbReference>
<dbReference type="GeneID" id="102375161"/>
<reference evidence="5" key="1">
    <citation type="submission" date="2025-08" db="UniProtKB">
        <authorList>
            <consortium name="RefSeq"/>
        </authorList>
    </citation>
    <scope>IDENTIFICATION</scope>
</reference>
<dbReference type="STRING" id="38654.A0A1U7SB37"/>
<feature type="domain" description="PARP catalytic" evidence="3">
    <location>
        <begin position="1"/>
        <end position="178"/>
    </location>
</feature>
<dbReference type="InterPro" id="IPR012317">
    <property type="entry name" value="Poly(ADP-ribose)pol_cat_dom"/>
</dbReference>
<dbReference type="eggNOG" id="ENOG502QSC4">
    <property type="taxonomic scope" value="Eukaryota"/>
</dbReference>
<dbReference type="GO" id="GO:1990404">
    <property type="term" value="F:NAD+-protein mono-ADP-ribosyltransferase activity"/>
    <property type="evidence" value="ECO:0007669"/>
    <property type="project" value="TreeGrafter"/>
</dbReference>
<keyword evidence="2" id="KW-0808">Transferase</keyword>
<protein>
    <recommendedName>
        <fullName evidence="2">Poly [ADP-ribose] polymerase</fullName>
        <shortName evidence="2">PARP</shortName>
        <ecNumber evidence="2">2.4.2.-</ecNumber>
    </recommendedName>
</protein>
<dbReference type="GO" id="GO:0005634">
    <property type="term" value="C:nucleus"/>
    <property type="evidence" value="ECO:0007669"/>
    <property type="project" value="TreeGrafter"/>
</dbReference>
<keyword evidence="4" id="KW-1185">Reference proteome</keyword>
<dbReference type="SUPFAM" id="SSF56399">
    <property type="entry name" value="ADP-ribosylation"/>
    <property type="match status" value="1"/>
</dbReference>
<dbReference type="PANTHER" id="PTHR45740:SF8">
    <property type="entry name" value="ZINC FINGER CCCH-TYPE ANTIVIRAL PROTEIN 1"/>
    <property type="match status" value="1"/>
</dbReference>
<keyword evidence="2" id="KW-0520">NAD</keyword>
<dbReference type="KEGG" id="asn:102375161"/>
<evidence type="ECO:0000313" key="4">
    <source>
        <dbReference type="Proteomes" id="UP000189705"/>
    </source>
</evidence>
<dbReference type="InParanoid" id="A0A1U7SB37"/>